<dbReference type="Proteomes" id="UP001230933">
    <property type="component" value="Plasmid pMGMM8_1"/>
</dbReference>
<evidence type="ECO:0000313" key="1">
    <source>
        <dbReference type="EMBL" id="WMN03079.1"/>
    </source>
</evidence>
<dbReference type="Pfam" id="PF14022">
    <property type="entry name" value="DUF4238"/>
    <property type="match status" value="1"/>
</dbReference>
<geneLocation type="plasmid" evidence="1 2">
    <name>pMGMM8_1</name>
</geneLocation>
<proteinExistence type="predicted"/>
<name>A0AAX3ZZJ8_RHOER</name>
<reference evidence="1" key="1">
    <citation type="submission" date="2023-08" db="EMBL/GenBank/DDBJ databases">
        <title>Isolation and Characterization of Rhodococcus erythropolis MGMM8.</title>
        <authorList>
            <person name="Diabankana R.G.C."/>
            <person name="Afordoanyi D.M."/>
            <person name="Validov S.Z."/>
        </authorList>
    </citation>
    <scope>NUCLEOTIDE SEQUENCE</scope>
    <source>
        <strain evidence="1">MGMM8</strain>
        <plasmid evidence="1">pMGMM8_1</plasmid>
    </source>
</reference>
<accession>A0AAX3ZZJ8</accession>
<dbReference type="InterPro" id="IPR025332">
    <property type="entry name" value="DUF4238"/>
</dbReference>
<organism evidence="1 2">
    <name type="scientific">Rhodococcus erythropolis</name>
    <name type="common">Arthrobacter picolinophilus</name>
    <dbReference type="NCBI Taxonomy" id="1833"/>
    <lineage>
        <taxon>Bacteria</taxon>
        <taxon>Bacillati</taxon>
        <taxon>Actinomycetota</taxon>
        <taxon>Actinomycetes</taxon>
        <taxon>Mycobacteriales</taxon>
        <taxon>Nocardiaceae</taxon>
        <taxon>Rhodococcus</taxon>
        <taxon>Rhodococcus erythropolis group</taxon>
    </lineage>
</organism>
<dbReference type="RefSeq" id="WP_308372603.1">
    <property type="nucleotide sequence ID" value="NZ_CP133191.1"/>
</dbReference>
<gene>
    <name evidence="1" type="ORF">QIE55_32235</name>
</gene>
<keyword evidence="1" id="KW-0614">Plasmid</keyword>
<dbReference type="AlphaFoldDB" id="A0AAX3ZZJ8"/>
<evidence type="ECO:0000313" key="2">
    <source>
        <dbReference type="Proteomes" id="UP001230933"/>
    </source>
</evidence>
<protein>
    <submittedName>
        <fullName evidence="1">DUF4238 domain-containing protein</fullName>
    </submittedName>
</protein>
<sequence length="364" mass="40918">MGSANKWLSDAEIERAKERTRNNSQRTRLHHFVPQMYLRRWASGPESPLVRFTELATGRSDLDLPEAIANDEFFYQIVGDDIDPDVEPDLWFETHMSRIEDAAARWLRSLDNRAAGKITDPNLSGNLAVFVGLQSQRTPRARAGNLDISSARDRFDVREALDHRALLPILCAATGIDYTPARHHQIIDEIMLQPEYTGPKAAAIDTAIKVWKKHIAPLLAQRTWWLVTSERPLLTCDEPVVLIGWPGQQRYPAPALATAALVMFPIGPHRLLLATPENLRLCPPFTLSPEETRAVNLEIASNAIEFTYEEPSSDISAHMTLPPLPPFDRSTATTLWEALRPPPGRWAGLNAPEWPLQRWTASTP</sequence>
<dbReference type="EMBL" id="CP133191">
    <property type="protein sequence ID" value="WMN03079.1"/>
    <property type="molecule type" value="Genomic_DNA"/>
</dbReference>